<keyword evidence="4 7" id="KW-0067">ATP-binding</keyword>
<evidence type="ECO:0000259" key="9">
    <source>
        <dbReference type="PROSITE" id="PS50011"/>
    </source>
</evidence>
<dbReference type="SUPFAM" id="SSF56112">
    <property type="entry name" value="Protein kinase-like (PK-like)"/>
    <property type="match status" value="1"/>
</dbReference>
<dbReference type="InterPro" id="IPR011009">
    <property type="entry name" value="Kinase-like_dom_sf"/>
</dbReference>
<dbReference type="GO" id="GO:0003725">
    <property type="term" value="F:double-stranded RNA binding"/>
    <property type="evidence" value="ECO:0007669"/>
    <property type="project" value="InterPro"/>
</dbReference>
<dbReference type="SMART" id="SM00358">
    <property type="entry name" value="DSRM"/>
    <property type="match status" value="2"/>
</dbReference>
<dbReference type="PROSITE" id="PS50011">
    <property type="entry name" value="PROTEIN_KINASE_DOM"/>
    <property type="match status" value="1"/>
</dbReference>
<dbReference type="Gene3D" id="1.10.510.10">
    <property type="entry name" value="Transferase(Phosphotransferase) domain 1"/>
    <property type="match status" value="1"/>
</dbReference>
<dbReference type="SMART" id="SM00220">
    <property type="entry name" value="S_TKc"/>
    <property type="match status" value="1"/>
</dbReference>
<dbReference type="SUPFAM" id="SSF54768">
    <property type="entry name" value="dsRNA-binding domain-like"/>
    <property type="match status" value="2"/>
</dbReference>
<evidence type="ECO:0000313" key="12">
    <source>
        <dbReference type="Proteomes" id="UP000261620"/>
    </source>
</evidence>
<dbReference type="InterPro" id="IPR050339">
    <property type="entry name" value="CC_SR_Kinase"/>
</dbReference>
<evidence type="ECO:0000256" key="5">
    <source>
        <dbReference type="ARBA" id="ARBA00022884"/>
    </source>
</evidence>
<feature type="compositionally biased region" description="Basic and acidic residues" evidence="8">
    <location>
        <begin position="402"/>
        <end position="421"/>
    </location>
</feature>
<dbReference type="InterPro" id="IPR017441">
    <property type="entry name" value="Protein_kinase_ATP_BS"/>
</dbReference>
<feature type="domain" description="Protein kinase" evidence="9">
    <location>
        <begin position="136"/>
        <end position="415"/>
    </location>
</feature>
<dbReference type="Pfam" id="PF00035">
    <property type="entry name" value="dsrm"/>
    <property type="match status" value="2"/>
</dbReference>
<organism evidence="11 12">
    <name type="scientific">Mola mola</name>
    <name type="common">Ocean sunfish</name>
    <name type="synonym">Tetraodon mola</name>
    <dbReference type="NCBI Taxonomy" id="94237"/>
    <lineage>
        <taxon>Eukaryota</taxon>
        <taxon>Metazoa</taxon>
        <taxon>Chordata</taxon>
        <taxon>Craniata</taxon>
        <taxon>Vertebrata</taxon>
        <taxon>Euteleostomi</taxon>
        <taxon>Actinopterygii</taxon>
        <taxon>Neopterygii</taxon>
        <taxon>Teleostei</taxon>
        <taxon>Neoteleostei</taxon>
        <taxon>Acanthomorphata</taxon>
        <taxon>Eupercaria</taxon>
        <taxon>Tetraodontiformes</taxon>
        <taxon>Molidae</taxon>
        <taxon>Mola</taxon>
    </lineage>
</organism>
<evidence type="ECO:0000256" key="3">
    <source>
        <dbReference type="ARBA" id="ARBA00022777"/>
    </source>
</evidence>
<dbReference type="InterPro" id="IPR000719">
    <property type="entry name" value="Prot_kinase_dom"/>
</dbReference>
<dbReference type="InterPro" id="IPR014720">
    <property type="entry name" value="dsRBD_dom"/>
</dbReference>
<dbReference type="Pfam" id="PF00069">
    <property type="entry name" value="Pkinase"/>
    <property type="match status" value="1"/>
</dbReference>
<dbReference type="Proteomes" id="UP000261620">
    <property type="component" value="Unplaced"/>
</dbReference>
<feature type="domain" description="DRBM" evidence="10">
    <location>
        <begin position="99"/>
        <end position="129"/>
    </location>
</feature>
<dbReference type="OMA" id="KIACEMM"/>
<sequence length="427" mass="47836">MDSVAQLNEYALKKHLPLDYKVLGHEGPAHRRTFTMRVVLNERAYPEAVGNSKKEAKQRAAKNALECLLESEQQAPADSVRSLTPVSPGLTLRITVLCLDDKEYPVGEGKTVKEAKQTAARLAWNDLQEQSDWDKFDPLECLGSGGFGSVYKARQRLLQKLYAVKIVTCQEKCLREVGTLSDLQHPNIVRYYNSWMEDSAYEGDTSADKSRSAIRSFLCLCCSRLTADSAATFLYIQMELCQSKTLTDWINKKNSESPPDSKRREESLSIARQTATGVEYIHREKHIHRDLKPANILFGQDGAVKIGDFGLVTGDDDDGSLMDRTVSHGTPTYMAPEQNTKNYGRKVDIFPLGLIFLELLWKVSSGSERAKPVVLDIIITFLLSFLQKVLIESMLCERPEGRPEASEVRAELGKLSDRKSPLESVTV</sequence>
<keyword evidence="1" id="KW-0808">Transferase</keyword>
<protein>
    <recommendedName>
        <fullName evidence="13">Eukaryotic translation initiation factor 2-alpha kinase 2</fullName>
    </recommendedName>
</protein>
<evidence type="ECO:0000256" key="7">
    <source>
        <dbReference type="PROSITE-ProRule" id="PRU10141"/>
    </source>
</evidence>
<feature type="binding site" evidence="7">
    <location>
        <position position="165"/>
    </location>
    <ligand>
        <name>ATP</name>
        <dbReference type="ChEBI" id="CHEBI:30616"/>
    </ligand>
</feature>
<dbReference type="Ensembl" id="ENSMMOT00000000837.1">
    <property type="protein sequence ID" value="ENSMMOP00000000825.1"/>
    <property type="gene ID" value="ENSMMOG00000000659.1"/>
</dbReference>
<evidence type="ECO:0000256" key="8">
    <source>
        <dbReference type="SAM" id="MobiDB-lite"/>
    </source>
</evidence>
<dbReference type="Gene3D" id="3.30.160.20">
    <property type="match status" value="2"/>
</dbReference>
<accession>A0A3Q4AA85</accession>
<reference evidence="11" key="1">
    <citation type="submission" date="2025-08" db="UniProtKB">
        <authorList>
            <consortium name="Ensembl"/>
        </authorList>
    </citation>
    <scope>IDENTIFICATION</scope>
</reference>
<dbReference type="GO" id="GO:0005737">
    <property type="term" value="C:cytoplasm"/>
    <property type="evidence" value="ECO:0007669"/>
    <property type="project" value="TreeGrafter"/>
</dbReference>
<name>A0A3Q4AA85_MOLML</name>
<evidence type="ECO:0000313" key="11">
    <source>
        <dbReference type="Ensembl" id="ENSMMOP00000000825.1"/>
    </source>
</evidence>
<proteinExistence type="predicted"/>
<dbReference type="PROSITE" id="PS00107">
    <property type="entry name" value="PROTEIN_KINASE_ATP"/>
    <property type="match status" value="1"/>
</dbReference>
<keyword evidence="5 6" id="KW-0694">RNA-binding</keyword>
<evidence type="ECO:0000256" key="2">
    <source>
        <dbReference type="ARBA" id="ARBA00022741"/>
    </source>
</evidence>
<evidence type="ECO:0008006" key="13">
    <source>
        <dbReference type="Google" id="ProtNLM"/>
    </source>
</evidence>
<keyword evidence="12" id="KW-1185">Reference proteome</keyword>
<dbReference type="GO" id="GO:0004694">
    <property type="term" value="F:eukaryotic translation initiation factor 2alpha kinase activity"/>
    <property type="evidence" value="ECO:0007669"/>
    <property type="project" value="TreeGrafter"/>
</dbReference>
<dbReference type="PROSITE" id="PS50137">
    <property type="entry name" value="DS_RBD"/>
    <property type="match status" value="2"/>
</dbReference>
<dbReference type="FunFam" id="3.30.160.20:FF:000007">
    <property type="entry name" value="Double-stranded RNA-binding protein Staufen homolog 1"/>
    <property type="match status" value="1"/>
</dbReference>
<keyword evidence="3" id="KW-0418">Kinase</keyword>
<dbReference type="CDD" id="cd19903">
    <property type="entry name" value="DSRM_EIF2AK2_rpt1"/>
    <property type="match status" value="1"/>
</dbReference>
<dbReference type="PANTHER" id="PTHR11042">
    <property type="entry name" value="EUKARYOTIC TRANSLATION INITIATION FACTOR 2-ALPHA KINASE EIF2-ALPHA KINASE -RELATED"/>
    <property type="match status" value="1"/>
</dbReference>
<dbReference type="Gene3D" id="3.30.200.20">
    <property type="entry name" value="Phosphorylase Kinase, domain 1"/>
    <property type="match status" value="1"/>
</dbReference>
<dbReference type="GO" id="GO:0005634">
    <property type="term" value="C:nucleus"/>
    <property type="evidence" value="ECO:0007669"/>
    <property type="project" value="TreeGrafter"/>
</dbReference>
<evidence type="ECO:0000256" key="1">
    <source>
        <dbReference type="ARBA" id="ARBA00022679"/>
    </source>
</evidence>
<dbReference type="AlphaFoldDB" id="A0A3Q4AA85"/>
<dbReference type="GO" id="GO:0005524">
    <property type="term" value="F:ATP binding"/>
    <property type="evidence" value="ECO:0007669"/>
    <property type="project" value="UniProtKB-UniRule"/>
</dbReference>
<feature type="domain" description="DRBM" evidence="10">
    <location>
        <begin position="2"/>
        <end position="70"/>
    </location>
</feature>
<evidence type="ECO:0000256" key="6">
    <source>
        <dbReference type="PROSITE-ProRule" id="PRU00266"/>
    </source>
</evidence>
<reference evidence="11" key="2">
    <citation type="submission" date="2025-09" db="UniProtKB">
        <authorList>
            <consortium name="Ensembl"/>
        </authorList>
    </citation>
    <scope>IDENTIFICATION</scope>
</reference>
<feature type="region of interest" description="Disordered" evidence="8">
    <location>
        <begin position="402"/>
        <end position="427"/>
    </location>
</feature>
<dbReference type="PANTHER" id="PTHR11042:SF166">
    <property type="entry name" value="EUKARYOTIC TRANSLATION INITIATION FACTOR 2-ALPHA KINASE 3"/>
    <property type="match status" value="1"/>
</dbReference>
<dbReference type="InterPro" id="IPR044452">
    <property type="entry name" value="EIF2AK2_DSRM_1"/>
</dbReference>
<evidence type="ECO:0000259" key="10">
    <source>
        <dbReference type="PROSITE" id="PS50137"/>
    </source>
</evidence>
<evidence type="ECO:0000256" key="4">
    <source>
        <dbReference type="ARBA" id="ARBA00022840"/>
    </source>
</evidence>
<keyword evidence="2 7" id="KW-0547">Nucleotide-binding</keyword>